<protein>
    <submittedName>
        <fullName evidence="1">Uncharacterized protein</fullName>
    </submittedName>
</protein>
<gene>
    <name evidence="1" type="ORF">QAD02_004805</name>
</gene>
<organism evidence="1 2">
    <name type="scientific">Eretmocerus hayati</name>
    <dbReference type="NCBI Taxonomy" id="131215"/>
    <lineage>
        <taxon>Eukaryota</taxon>
        <taxon>Metazoa</taxon>
        <taxon>Ecdysozoa</taxon>
        <taxon>Arthropoda</taxon>
        <taxon>Hexapoda</taxon>
        <taxon>Insecta</taxon>
        <taxon>Pterygota</taxon>
        <taxon>Neoptera</taxon>
        <taxon>Endopterygota</taxon>
        <taxon>Hymenoptera</taxon>
        <taxon>Apocrita</taxon>
        <taxon>Proctotrupomorpha</taxon>
        <taxon>Chalcidoidea</taxon>
        <taxon>Aphelinidae</taxon>
        <taxon>Aphelininae</taxon>
        <taxon>Eretmocerus</taxon>
    </lineage>
</organism>
<evidence type="ECO:0000313" key="1">
    <source>
        <dbReference type="EMBL" id="KAJ8673543.1"/>
    </source>
</evidence>
<comment type="caution">
    <text evidence="1">The sequence shown here is derived from an EMBL/GenBank/DDBJ whole genome shotgun (WGS) entry which is preliminary data.</text>
</comment>
<dbReference type="EMBL" id="CM056743">
    <property type="protein sequence ID" value="KAJ8673543.1"/>
    <property type="molecule type" value="Genomic_DNA"/>
</dbReference>
<dbReference type="Proteomes" id="UP001239111">
    <property type="component" value="Chromosome 3"/>
</dbReference>
<keyword evidence="2" id="KW-1185">Reference proteome</keyword>
<accession>A0ACC2NRP9</accession>
<name>A0ACC2NRP9_9HYME</name>
<reference evidence="1" key="1">
    <citation type="submission" date="2023-04" db="EMBL/GenBank/DDBJ databases">
        <title>A chromosome-level genome assembly of the parasitoid wasp Eretmocerus hayati.</title>
        <authorList>
            <person name="Zhong Y."/>
            <person name="Liu S."/>
            <person name="Liu Y."/>
        </authorList>
    </citation>
    <scope>NUCLEOTIDE SEQUENCE</scope>
    <source>
        <strain evidence="1">ZJU_SS_LIU_2023</strain>
    </source>
</reference>
<evidence type="ECO:0000313" key="2">
    <source>
        <dbReference type="Proteomes" id="UP001239111"/>
    </source>
</evidence>
<proteinExistence type="predicted"/>
<sequence>MLDVPVCKENSECVSKSVHDGGAESVYKRVSTDAMQVLGGSLPYDQDGRQLATKWRLDTGSKPERESYVLVHQGRDSCKEVEERTLRAESMDLFLLAGHGSFNLLLYSCNRSGTPAYFCGRDPNEDFAHVLCQCPLYLDLRDLDAMGTLEGGDGSWDFSQVLMGKSQYLALFSFAKQTFRFSRRELNKREEENE</sequence>